<reference evidence="3 4" key="1">
    <citation type="submission" date="2018-10" db="EMBL/GenBank/DDBJ databases">
        <authorList>
            <person name="Ekblom R."/>
            <person name="Jareborg N."/>
        </authorList>
    </citation>
    <scope>NUCLEOTIDE SEQUENCE [LARGE SCALE GENOMIC DNA]</scope>
    <source>
        <tissue evidence="3">Muscle</tissue>
    </source>
</reference>
<dbReference type="Proteomes" id="UP000269945">
    <property type="component" value="Unassembled WGS sequence"/>
</dbReference>
<feature type="compositionally biased region" description="Basic and acidic residues" evidence="2">
    <location>
        <begin position="130"/>
        <end position="160"/>
    </location>
</feature>
<organism evidence="3 4">
    <name type="scientific">Gulo gulo</name>
    <name type="common">Wolverine</name>
    <name type="synonym">Gluton</name>
    <dbReference type="NCBI Taxonomy" id="48420"/>
    <lineage>
        <taxon>Eukaryota</taxon>
        <taxon>Metazoa</taxon>
        <taxon>Chordata</taxon>
        <taxon>Craniata</taxon>
        <taxon>Vertebrata</taxon>
        <taxon>Euteleostomi</taxon>
        <taxon>Mammalia</taxon>
        <taxon>Eutheria</taxon>
        <taxon>Laurasiatheria</taxon>
        <taxon>Carnivora</taxon>
        <taxon>Caniformia</taxon>
        <taxon>Musteloidea</taxon>
        <taxon>Mustelidae</taxon>
        <taxon>Guloninae</taxon>
        <taxon>Gulo</taxon>
    </lineage>
</organism>
<keyword evidence="1" id="KW-0175">Coiled coil</keyword>
<feature type="region of interest" description="Disordered" evidence="2">
    <location>
        <begin position="377"/>
        <end position="402"/>
    </location>
</feature>
<evidence type="ECO:0000313" key="3">
    <source>
        <dbReference type="EMBL" id="VCW49254.1"/>
    </source>
</evidence>
<feature type="compositionally biased region" description="Basic and acidic residues" evidence="2">
    <location>
        <begin position="94"/>
        <end position="114"/>
    </location>
</feature>
<feature type="coiled-coil region" evidence="1">
    <location>
        <begin position="443"/>
        <end position="498"/>
    </location>
</feature>
<comment type="caution">
    <text evidence="3">The sequence shown here is derived from an EMBL/GenBank/DDBJ whole genome shotgun (WGS) entry which is preliminary data.</text>
</comment>
<dbReference type="AlphaFoldDB" id="A0A9X9LC73"/>
<evidence type="ECO:0000313" key="4">
    <source>
        <dbReference type="Proteomes" id="UP000269945"/>
    </source>
</evidence>
<protein>
    <submittedName>
        <fullName evidence="3">Uncharacterized protein</fullName>
    </submittedName>
</protein>
<accession>A0A9X9LC73</accession>
<evidence type="ECO:0000256" key="1">
    <source>
        <dbReference type="SAM" id="Coils"/>
    </source>
</evidence>
<gene>
    <name evidence="3" type="ORF">BN2614_LOCUS2</name>
</gene>
<proteinExistence type="predicted"/>
<keyword evidence="4" id="KW-1185">Reference proteome</keyword>
<evidence type="ECO:0000256" key="2">
    <source>
        <dbReference type="SAM" id="MobiDB-lite"/>
    </source>
</evidence>
<feature type="coiled-coil region" evidence="1">
    <location>
        <begin position="227"/>
        <end position="368"/>
    </location>
</feature>
<dbReference type="EMBL" id="CYRY02000255">
    <property type="protein sequence ID" value="VCW49254.1"/>
    <property type="molecule type" value="Genomic_DNA"/>
</dbReference>
<feature type="compositionally biased region" description="Basic and acidic residues" evidence="2">
    <location>
        <begin position="380"/>
        <end position="402"/>
    </location>
</feature>
<feature type="region of interest" description="Disordered" evidence="2">
    <location>
        <begin position="94"/>
        <end position="160"/>
    </location>
</feature>
<name>A0A9X9LC73_GULGU</name>
<sequence length="498" mass="58783">MHLEEQQETIDELRKNISEKAAQIINIQKCLEKSNTELQEKIPVLPEEQELLHNVKEVSDTQGTMDEVELLEKQSKTKGSVTPACTEIERIELTEKLPESHEETKSLTEERDNLQKINEAVQVGQDQQQEDIRETLAKDSLKIQDPQDKQDQSFNVKEKDEEAEEILSELELLQEQLEAREAALPRAGMESLEMAEGLREVLQSETYQLKENMREMTAMHLETKEELKVARCHLKEQEETIDKLRMNLSERETELSSLRKELEKTNNELQKKIQELHEKQEQFISTKEITEMQEKMSELEQLKEQLKVKDSSLRSIESERLKLTEKLQESQDKIKIIIKERDKLKSVQEILQMERDQLKENIKEAVAEEYQQISMRNISKKTDQKSNIERDAENSDAESQEKIPELQEKEHQLLMMKAVSETQEKICDVEYFKNKFEAQKSILENTEMENVRLTQRLHENLEEMRSVIKERDDLRNMEETLKVERDQLEENLRETVIR</sequence>
<feature type="non-terminal residue" evidence="3">
    <location>
        <position position="498"/>
    </location>
</feature>